<comment type="caution">
    <text evidence="5">The sequence shown here is derived from an EMBL/GenBank/DDBJ whole genome shotgun (WGS) entry which is preliminary data.</text>
</comment>
<evidence type="ECO:0000256" key="2">
    <source>
        <dbReference type="ARBA" id="ARBA00022741"/>
    </source>
</evidence>
<keyword evidence="3 5" id="KW-0067">ATP-binding</keyword>
<dbReference type="InterPro" id="IPR003439">
    <property type="entry name" value="ABC_transporter-like_ATP-bd"/>
</dbReference>
<protein>
    <submittedName>
        <fullName evidence="5">Putative ABC transporter ATP-binding protein</fullName>
    </submittedName>
</protein>
<dbReference type="GO" id="GO:0005524">
    <property type="term" value="F:ATP binding"/>
    <property type="evidence" value="ECO:0007669"/>
    <property type="project" value="UniProtKB-KW"/>
</dbReference>
<dbReference type="GO" id="GO:0016887">
    <property type="term" value="F:ATP hydrolysis activity"/>
    <property type="evidence" value="ECO:0007669"/>
    <property type="project" value="InterPro"/>
</dbReference>
<dbReference type="InterPro" id="IPR003593">
    <property type="entry name" value="AAA+_ATPase"/>
</dbReference>
<dbReference type="InterPro" id="IPR017871">
    <property type="entry name" value="ABC_transporter-like_CS"/>
</dbReference>
<evidence type="ECO:0000313" key="5">
    <source>
        <dbReference type="EMBL" id="MPL71420.1"/>
    </source>
</evidence>
<keyword evidence="1" id="KW-0813">Transport</keyword>
<dbReference type="PANTHER" id="PTHR42734:SF19">
    <property type="entry name" value="IRON COMPOUNDS ABC TRANSPORTER, ATP-BINDING PROTEIN"/>
    <property type="match status" value="1"/>
</dbReference>
<feature type="domain" description="ABC transporter" evidence="4">
    <location>
        <begin position="3"/>
        <end position="239"/>
    </location>
</feature>
<sequence>MLFALKDGVCGYSAHKPVLRDINFTLTDGEVLCLLGANGVGKSTLFKSMLALIPILGGTLSIDGENILRWSRAKIAQKIGYVPQSTNPPFSYSVMDVILMGRAAHLGMMSSPKKEDEEIAESVVERLGIQYLVNKRYLELSGGEKQLVLIARALTQQPQLLIMDEPTTALDFGNQQLVLNQVHQLSQQGLGIIMSSHFPDHAFLYSHKVLMLKNGGIYAMGAPAEVISEQTLRDLYRVETKIIATGIISNTTGSEIKACISIT</sequence>
<proteinExistence type="predicted"/>
<name>A0A644TWX5_9ZZZZ</name>
<dbReference type="SMART" id="SM00382">
    <property type="entry name" value="AAA"/>
    <property type="match status" value="1"/>
</dbReference>
<dbReference type="PROSITE" id="PS00211">
    <property type="entry name" value="ABC_TRANSPORTER_1"/>
    <property type="match status" value="1"/>
</dbReference>
<accession>A0A644TWX5</accession>
<dbReference type="AlphaFoldDB" id="A0A644TWX5"/>
<evidence type="ECO:0000259" key="4">
    <source>
        <dbReference type="PROSITE" id="PS50893"/>
    </source>
</evidence>
<evidence type="ECO:0000256" key="3">
    <source>
        <dbReference type="ARBA" id="ARBA00022840"/>
    </source>
</evidence>
<dbReference type="SUPFAM" id="SSF52540">
    <property type="entry name" value="P-loop containing nucleoside triphosphate hydrolases"/>
    <property type="match status" value="1"/>
</dbReference>
<keyword evidence="2" id="KW-0547">Nucleotide-binding</keyword>
<reference evidence="5" key="1">
    <citation type="submission" date="2019-08" db="EMBL/GenBank/DDBJ databases">
        <authorList>
            <person name="Kucharzyk K."/>
            <person name="Murdoch R.W."/>
            <person name="Higgins S."/>
            <person name="Loffler F."/>
        </authorList>
    </citation>
    <scope>NUCLEOTIDE SEQUENCE</scope>
</reference>
<organism evidence="5">
    <name type="scientific">bioreactor metagenome</name>
    <dbReference type="NCBI Taxonomy" id="1076179"/>
    <lineage>
        <taxon>unclassified sequences</taxon>
        <taxon>metagenomes</taxon>
        <taxon>ecological metagenomes</taxon>
    </lineage>
</organism>
<dbReference type="Gene3D" id="3.40.50.300">
    <property type="entry name" value="P-loop containing nucleotide triphosphate hydrolases"/>
    <property type="match status" value="1"/>
</dbReference>
<gene>
    <name evidence="5" type="ORF">SDC9_17195</name>
</gene>
<dbReference type="PANTHER" id="PTHR42734">
    <property type="entry name" value="METAL TRANSPORT SYSTEM ATP-BINDING PROTEIN TM_0124-RELATED"/>
    <property type="match status" value="1"/>
</dbReference>
<dbReference type="FunFam" id="3.40.50.300:FF:000134">
    <property type="entry name" value="Iron-enterobactin ABC transporter ATP-binding protein"/>
    <property type="match status" value="1"/>
</dbReference>
<evidence type="ECO:0000256" key="1">
    <source>
        <dbReference type="ARBA" id="ARBA00022448"/>
    </source>
</evidence>
<dbReference type="CDD" id="cd03214">
    <property type="entry name" value="ABC_Iron-Siderophores_B12_Hemin"/>
    <property type="match status" value="1"/>
</dbReference>
<dbReference type="EMBL" id="VSSQ01000059">
    <property type="protein sequence ID" value="MPL71420.1"/>
    <property type="molecule type" value="Genomic_DNA"/>
</dbReference>
<dbReference type="PROSITE" id="PS50893">
    <property type="entry name" value="ABC_TRANSPORTER_2"/>
    <property type="match status" value="1"/>
</dbReference>
<dbReference type="InterPro" id="IPR027417">
    <property type="entry name" value="P-loop_NTPase"/>
</dbReference>
<dbReference type="InterPro" id="IPR050153">
    <property type="entry name" value="Metal_Ion_Import_ABC"/>
</dbReference>
<dbReference type="Pfam" id="PF00005">
    <property type="entry name" value="ABC_tran"/>
    <property type="match status" value="1"/>
</dbReference>